<name>A0A0C9ZHS8_9AGAM</name>
<keyword evidence="4 6" id="KW-1133">Transmembrane helix</keyword>
<reference evidence="7 8" key="1">
    <citation type="submission" date="2014-04" db="EMBL/GenBank/DDBJ databases">
        <authorList>
            <consortium name="DOE Joint Genome Institute"/>
            <person name="Kuo A."/>
            <person name="Kohler A."/>
            <person name="Costa M.D."/>
            <person name="Nagy L.G."/>
            <person name="Floudas D."/>
            <person name="Copeland A."/>
            <person name="Barry K.W."/>
            <person name="Cichocki N."/>
            <person name="Veneault-Fourrey C."/>
            <person name="LaButti K."/>
            <person name="Lindquist E.A."/>
            <person name="Lipzen A."/>
            <person name="Lundell T."/>
            <person name="Morin E."/>
            <person name="Murat C."/>
            <person name="Sun H."/>
            <person name="Tunlid A."/>
            <person name="Henrissat B."/>
            <person name="Grigoriev I.V."/>
            <person name="Hibbett D.S."/>
            <person name="Martin F."/>
            <person name="Nordberg H.P."/>
            <person name="Cantor M.N."/>
            <person name="Hua S.X."/>
        </authorList>
    </citation>
    <scope>NUCLEOTIDE SEQUENCE [LARGE SCALE GENOMIC DNA]</scope>
    <source>
        <strain evidence="7 8">441</strain>
    </source>
</reference>
<keyword evidence="5 6" id="KW-0472">Membrane</keyword>
<dbReference type="Proteomes" id="UP000054018">
    <property type="component" value="Unassembled WGS sequence"/>
</dbReference>
<evidence type="ECO:0000313" key="8">
    <source>
        <dbReference type="Proteomes" id="UP000054018"/>
    </source>
</evidence>
<keyword evidence="8" id="KW-1185">Reference proteome</keyword>
<evidence type="ECO:0000256" key="3">
    <source>
        <dbReference type="ARBA" id="ARBA00022824"/>
    </source>
</evidence>
<dbReference type="HOGENOM" id="CLU_1982437_0_0_1"/>
<organism evidence="7 8">
    <name type="scientific">Pisolithus microcarpus 441</name>
    <dbReference type="NCBI Taxonomy" id="765257"/>
    <lineage>
        <taxon>Eukaryota</taxon>
        <taxon>Fungi</taxon>
        <taxon>Dikarya</taxon>
        <taxon>Basidiomycota</taxon>
        <taxon>Agaricomycotina</taxon>
        <taxon>Agaricomycetes</taxon>
        <taxon>Agaricomycetidae</taxon>
        <taxon>Boletales</taxon>
        <taxon>Sclerodermatineae</taxon>
        <taxon>Pisolithaceae</taxon>
        <taxon>Pisolithus</taxon>
    </lineage>
</organism>
<sequence length="126" mass="14629">MCPVKRELPDCSLLQTPNPHRPTQSTCKKRNPSLLSNLTLTSILSIPMLTTSSRLRHYLWRRKILIETTFAINALEPWEKMIFFSVLSLLLFLLFRGICRIFPSQLVVVQQRAAYYLWGTTPRTGH</sequence>
<dbReference type="GO" id="GO:0005789">
    <property type="term" value="C:endoplasmic reticulum membrane"/>
    <property type="evidence" value="ECO:0007669"/>
    <property type="project" value="UniProtKB-SubCell"/>
</dbReference>
<dbReference type="InterPro" id="IPR024512">
    <property type="entry name" value="Ser_palmitoyltrfase_ssu-like"/>
</dbReference>
<keyword evidence="2 6" id="KW-0812">Transmembrane</keyword>
<evidence type="ECO:0000256" key="1">
    <source>
        <dbReference type="ARBA" id="ARBA00004477"/>
    </source>
</evidence>
<evidence type="ECO:0000256" key="2">
    <source>
        <dbReference type="ARBA" id="ARBA00022692"/>
    </source>
</evidence>
<accession>A0A0C9ZHS8</accession>
<evidence type="ECO:0000256" key="6">
    <source>
        <dbReference type="SAM" id="Phobius"/>
    </source>
</evidence>
<reference evidence="8" key="2">
    <citation type="submission" date="2015-01" db="EMBL/GenBank/DDBJ databases">
        <title>Evolutionary Origins and Diversification of the Mycorrhizal Mutualists.</title>
        <authorList>
            <consortium name="DOE Joint Genome Institute"/>
            <consortium name="Mycorrhizal Genomics Consortium"/>
            <person name="Kohler A."/>
            <person name="Kuo A."/>
            <person name="Nagy L.G."/>
            <person name="Floudas D."/>
            <person name="Copeland A."/>
            <person name="Barry K.W."/>
            <person name="Cichocki N."/>
            <person name="Veneault-Fourrey C."/>
            <person name="LaButti K."/>
            <person name="Lindquist E.A."/>
            <person name="Lipzen A."/>
            <person name="Lundell T."/>
            <person name="Morin E."/>
            <person name="Murat C."/>
            <person name="Riley R."/>
            <person name="Ohm R."/>
            <person name="Sun H."/>
            <person name="Tunlid A."/>
            <person name="Henrissat B."/>
            <person name="Grigoriev I.V."/>
            <person name="Hibbett D.S."/>
            <person name="Martin F."/>
        </authorList>
    </citation>
    <scope>NUCLEOTIDE SEQUENCE [LARGE SCALE GENOMIC DNA]</scope>
    <source>
        <strain evidence="8">441</strain>
    </source>
</reference>
<dbReference type="Pfam" id="PF11779">
    <property type="entry name" value="SPT_ssu-like"/>
    <property type="match status" value="1"/>
</dbReference>
<dbReference type="AlphaFoldDB" id="A0A0C9ZHS8"/>
<evidence type="ECO:0000256" key="5">
    <source>
        <dbReference type="ARBA" id="ARBA00023136"/>
    </source>
</evidence>
<comment type="subcellular location">
    <subcellularLocation>
        <location evidence="1">Endoplasmic reticulum membrane</location>
        <topology evidence="1">Multi-pass membrane protein</topology>
    </subcellularLocation>
</comment>
<protein>
    <submittedName>
        <fullName evidence="7">Uncharacterized protein</fullName>
    </submittedName>
</protein>
<feature type="transmembrane region" description="Helical" evidence="6">
    <location>
        <begin position="81"/>
        <end position="102"/>
    </location>
</feature>
<proteinExistence type="predicted"/>
<dbReference type="OrthoDB" id="202672at2759"/>
<keyword evidence="3" id="KW-0256">Endoplasmic reticulum</keyword>
<evidence type="ECO:0000256" key="4">
    <source>
        <dbReference type="ARBA" id="ARBA00022989"/>
    </source>
</evidence>
<evidence type="ECO:0000313" key="7">
    <source>
        <dbReference type="EMBL" id="KIK25524.1"/>
    </source>
</evidence>
<gene>
    <name evidence="7" type="ORF">PISMIDRAFT_339405</name>
</gene>
<dbReference type="EMBL" id="KN833707">
    <property type="protein sequence ID" value="KIK25524.1"/>
    <property type="molecule type" value="Genomic_DNA"/>
</dbReference>
<feature type="transmembrane region" description="Helical" evidence="6">
    <location>
        <begin position="34"/>
        <end position="52"/>
    </location>
</feature>
<dbReference type="STRING" id="765257.A0A0C9ZHS8"/>